<organism evidence="2">
    <name type="scientific">Roseihalotalea indica</name>
    <dbReference type="NCBI Taxonomy" id="2867963"/>
    <lineage>
        <taxon>Bacteria</taxon>
        <taxon>Pseudomonadati</taxon>
        <taxon>Bacteroidota</taxon>
        <taxon>Cytophagia</taxon>
        <taxon>Cytophagales</taxon>
        <taxon>Catalimonadaceae</taxon>
        <taxon>Roseihalotalea</taxon>
    </lineage>
</organism>
<keyword evidence="2" id="KW-0378">Hydrolase</keyword>
<keyword evidence="2" id="KW-0645">Protease</keyword>
<name>A0AA49GQ48_9BACT</name>
<feature type="chain" id="PRO_5041393287" evidence="1">
    <location>
        <begin position="23"/>
        <end position="128"/>
    </location>
</feature>
<gene>
    <name evidence="2" type="ORF">K4G66_03890</name>
</gene>
<dbReference type="Gene3D" id="2.60.40.1120">
    <property type="entry name" value="Carboxypeptidase-like, regulatory domain"/>
    <property type="match status" value="1"/>
</dbReference>
<sequence length="128" mass="14161">MMKKTLTLIAVVIMSCQNVPSASVPEADSSPIQFLKTSLQVTVRDNIGNVVEGAEVQLFTSKEDYQKETNPVGEKVYTDDKGRAKYIGLDARDYFVNVEKGDLNNFGAGIKTDSLVEKRMNKVTIIIE</sequence>
<protein>
    <submittedName>
        <fullName evidence="2">Carboxypeptidase regulatory-like domain-containing protein</fullName>
    </submittedName>
</protein>
<feature type="signal peptide" evidence="1">
    <location>
        <begin position="1"/>
        <end position="22"/>
    </location>
</feature>
<evidence type="ECO:0000313" key="2">
    <source>
        <dbReference type="EMBL" id="WKN37849.1"/>
    </source>
</evidence>
<keyword evidence="1" id="KW-0732">Signal</keyword>
<reference evidence="2" key="2">
    <citation type="journal article" date="2024" name="Antonie Van Leeuwenhoek">
        <title>Roseihalotalea indica gen. nov., sp. nov., a halophilic Bacteroidetes from mesopelagic Southwest Indian Ocean with higher carbohydrate metabolic potential.</title>
        <authorList>
            <person name="Chen B."/>
            <person name="Zhang M."/>
            <person name="Lin D."/>
            <person name="Ye J."/>
            <person name="Tang K."/>
        </authorList>
    </citation>
    <scope>NUCLEOTIDE SEQUENCE</scope>
    <source>
        <strain evidence="2">TK19036</strain>
    </source>
</reference>
<dbReference type="AlphaFoldDB" id="A0AA49GQ48"/>
<dbReference type="PROSITE" id="PS51257">
    <property type="entry name" value="PROKAR_LIPOPROTEIN"/>
    <property type="match status" value="1"/>
</dbReference>
<accession>A0AA49GQ48</accession>
<reference evidence="2" key="1">
    <citation type="journal article" date="2023" name="Comput. Struct. Biotechnol. J.">
        <title>Discovery of a novel marine Bacteroidetes with a rich repertoire of carbohydrate-active enzymes.</title>
        <authorList>
            <person name="Chen B."/>
            <person name="Liu G."/>
            <person name="Chen Q."/>
            <person name="Wang H."/>
            <person name="Liu L."/>
            <person name="Tang K."/>
        </authorList>
    </citation>
    <scope>NUCLEOTIDE SEQUENCE</scope>
    <source>
        <strain evidence="2">TK19036</strain>
    </source>
</reference>
<keyword evidence="2" id="KW-0121">Carboxypeptidase</keyword>
<proteinExistence type="predicted"/>
<dbReference type="GO" id="GO:0004180">
    <property type="term" value="F:carboxypeptidase activity"/>
    <property type="evidence" value="ECO:0007669"/>
    <property type="project" value="UniProtKB-KW"/>
</dbReference>
<evidence type="ECO:0000256" key="1">
    <source>
        <dbReference type="SAM" id="SignalP"/>
    </source>
</evidence>
<dbReference type="EMBL" id="CP120682">
    <property type="protein sequence ID" value="WKN37849.1"/>
    <property type="molecule type" value="Genomic_DNA"/>
</dbReference>